<reference evidence="2" key="1">
    <citation type="submission" date="2020-05" db="EMBL/GenBank/DDBJ databases">
        <title>Phylogenomic resolution of chytrid fungi.</title>
        <authorList>
            <person name="Stajich J.E."/>
            <person name="Amses K."/>
            <person name="Simmons R."/>
            <person name="Seto K."/>
            <person name="Myers J."/>
            <person name="Bonds A."/>
            <person name="Quandt C.A."/>
            <person name="Barry K."/>
            <person name="Liu P."/>
            <person name="Grigoriev I."/>
            <person name="Longcore J.E."/>
            <person name="James T.Y."/>
        </authorList>
    </citation>
    <scope>NUCLEOTIDE SEQUENCE</scope>
    <source>
        <strain evidence="2">JEL0476</strain>
    </source>
</reference>
<dbReference type="EMBL" id="JADGJW010000328">
    <property type="protein sequence ID" value="KAJ3219740.1"/>
    <property type="molecule type" value="Genomic_DNA"/>
</dbReference>
<evidence type="ECO:0000313" key="2">
    <source>
        <dbReference type="EMBL" id="KAJ3219740.1"/>
    </source>
</evidence>
<name>A0AAD5U273_9FUNG</name>
<feature type="compositionally biased region" description="Acidic residues" evidence="1">
    <location>
        <begin position="412"/>
        <end position="424"/>
    </location>
</feature>
<proteinExistence type="predicted"/>
<dbReference type="Proteomes" id="UP001211065">
    <property type="component" value="Unassembled WGS sequence"/>
</dbReference>
<keyword evidence="3" id="KW-1185">Reference proteome</keyword>
<feature type="region of interest" description="Disordered" evidence="1">
    <location>
        <begin position="408"/>
        <end position="441"/>
    </location>
</feature>
<accession>A0AAD5U273</accession>
<comment type="caution">
    <text evidence="2">The sequence shown here is derived from an EMBL/GenBank/DDBJ whole genome shotgun (WGS) entry which is preliminary data.</text>
</comment>
<evidence type="ECO:0000313" key="3">
    <source>
        <dbReference type="Proteomes" id="UP001211065"/>
    </source>
</evidence>
<gene>
    <name evidence="2" type="ORF">HK099_004580</name>
</gene>
<organism evidence="2 3">
    <name type="scientific">Clydaea vesicula</name>
    <dbReference type="NCBI Taxonomy" id="447962"/>
    <lineage>
        <taxon>Eukaryota</taxon>
        <taxon>Fungi</taxon>
        <taxon>Fungi incertae sedis</taxon>
        <taxon>Chytridiomycota</taxon>
        <taxon>Chytridiomycota incertae sedis</taxon>
        <taxon>Chytridiomycetes</taxon>
        <taxon>Lobulomycetales</taxon>
        <taxon>Lobulomycetaceae</taxon>
        <taxon>Clydaea</taxon>
    </lineage>
</organism>
<protein>
    <submittedName>
        <fullName evidence="2">Uncharacterized protein</fullName>
    </submittedName>
</protein>
<evidence type="ECO:0000256" key="1">
    <source>
        <dbReference type="SAM" id="MobiDB-lite"/>
    </source>
</evidence>
<sequence length="441" mass="49962">MEIDVVYFSKTVKEVAQELQKKITFLKINNNNVLPLVLYETVTIDSSSAYEFDTLITVNFAENRYKLRTYVINELGHVLVTIVKSYGQLSGRSIKLRLWNTSETEDVTIVNMSSQAVQIGMPGYGKRIVSKVGDGTYINIDSNKVVTIKEPAMLGEYPSKNEPNFDLILSGEVTPGVRTETDKKWTVTRDIAISYDDGSVTTALSIAGCIVAYRANASMDLYPHQNSSRDGKPLQYRGIYGVTTVSVGIPEKRYTQIMEKLHSKYKQFKYVADEDIENGCVWINASIGTKKYPEDNDAYDEMFQNQVIVAGRDKNTKYESLGPIRDVLRTFAKSLKVVIYGTLRVKAQLTHETEKKVRKYKLGMSVNYFQLYDISDIDGPGLRDVTEHSVTNSKFRPTARLTEILRSHDEQQDQDVEVLEEKDEDNSKIEDTAVYEDDDDA</sequence>
<dbReference type="AlphaFoldDB" id="A0AAD5U273"/>